<gene>
    <name evidence="3" type="ORF">DXC81_06140</name>
</gene>
<proteinExistence type="predicted"/>
<feature type="region of interest" description="Disordered" evidence="1">
    <location>
        <begin position="1"/>
        <end position="40"/>
    </location>
</feature>
<reference evidence="3 4" key="1">
    <citation type="submission" date="2018-08" db="EMBL/GenBank/DDBJ databases">
        <title>A genome reference for cultivated species of the human gut microbiota.</title>
        <authorList>
            <person name="Zou Y."/>
            <person name="Xue W."/>
            <person name="Luo G."/>
        </authorList>
    </citation>
    <scope>NUCLEOTIDE SEQUENCE [LARGE SCALE GENOMIC DNA]</scope>
    <source>
        <strain evidence="3 4">TF08-14</strain>
    </source>
</reference>
<name>A0A3E4QSI4_9ACTN</name>
<evidence type="ECO:0000256" key="2">
    <source>
        <dbReference type="SAM" id="Phobius"/>
    </source>
</evidence>
<dbReference type="InterPro" id="IPR018730">
    <property type="entry name" value="DUF2273"/>
</dbReference>
<dbReference type="RefSeq" id="WP_117679653.1">
    <property type="nucleotide sequence ID" value="NZ_CAJJKC010000001.1"/>
</dbReference>
<feature type="compositionally biased region" description="Basic and acidic residues" evidence="1">
    <location>
        <begin position="18"/>
        <end position="38"/>
    </location>
</feature>
<keyword evidence="2" id="KW-0472">Membrane</keyword>
<organism evidence="3 4">
    <name type="scientific">Collinsella tanakaei</name>
    <dbReference type="NCBI Taxonomy" id="626935"/>
    <lineage>
        <taxon>Bacteria</taxon>
        <taxon>Bacillati</taxon>
        <taxon>Actinomycetota</taxon>
        <taxon>Coriobacteriia</taxon>
        <taxon>Coriobacteriales</taxon>
        <taxon>Coriobacteriaceae</taxon>
        <taxon>Collinsella</taxon>
    </lineage>
</organism>
<protein>
    <submittedName>
        <fullName evidence="3">DUF2273 domain-containing protein</fullName>
    </submittedName>
</protein>
<evidence type="ECO:0000313" key="3">
    <source>
        <dbReference type="EMBL" id="RGL10159.1"/>
    </source>
</evidence>
<accession>A0A3E4QSI4</accession>
<evidence type="ECO:0000313" key="4">
    <source>
        <dbReference type="Proteomes" id="UP000260943"/>
    </source>
</evidence>
<dbReference type="AlphaFoldDB" id="A0A3E4QSI4"/>
<feature type="transmembrane region" description="Helical" evidence="2">
    <location>
        <begin position="68"/>
        <end position="96"/>
    </location>
</feature>
<comment type="caution">
    <text evidence="3">The sequence shown here is derived from an EMBL/GenBank/DDBJ whole genome shotgun (WGS) entry which is preliminary data.</text>
</comment>
<dbReference type="Pfam" id="PF10031">
    <property type="entry name" value="DUF2273"/>
    <property type="match status" value="1"/>
</dbReference>
<keyword evidence="2" id="KW-0812">Transmembrane</keyword>
<keyword evidence="2" id="KW-1133">Transmembrane helix</keyword>
<dbReference type="EMBL" id="QSRJ01000006">
    <property type="protein sequence ID" value="RGL10159.1"/>
    <property type="molecule type" value="Genomic_DNA"/>
</dbReference>
<dbReference type="Proteomes" id="UP000260943">
    <property type="component" value="Unassembled WGS sequence"/>
</dbReference>
<evidence type="ECO:0000256" key="1">
    <source>
        <dbReference type="SAM" id="MobiDB-lite"/>
    </source>
</evidence>
<sequence length="124" mass="13492">MSDSKSTGRGPRAVIEQEPERAHADERAAEREAGDHVSSKSFQDATIGFFTGVGRRAWRYADAHPHTVLYGCIGLVLAVLILWLGLWDTIVIAIFVGVGAAMGQLRDGDGGIYRFFNRLFGGGR</sequence>